<dbReference type="GO" id="GO:0003676">
    <property type="term" value="F:nucleic acid binding"/>
    <property type="evidence" value="ECO:0007669"/>
    <property type="project" value="InterPro"/>
</dbReference>
<organism evidence="2 3">
    <name type="scientific">Capsicum annuum</name>
    <name type="common">Capsicum pepper</name>
    <dbReference type="NCBI Taxonomy" id="4072"/>
    <lineage>
        <taxon>Eukaryota</taxon>
        <taxon>Viridiplantae</taxon>
        <taxon>Streptophyta</taxon>
        <taxon>Embryophyta</taxon>
        <taxon>Tracheophyta</taxon>
        <taxon>Spermatophyta</taxon>
        <taxon>Magnoliopsida</taxon>
        <taxon>eudicotyledons</taxon>
        <taxon>Gunneridae</taxon>
        <taxon>Pentapetalae</taxon>
        <taxon>asterids</taxon>
        <taxon>lamiids</taxon>
        <taxon>Solanales</taxon>
        <taxon>Solanaceae</taxon>
        <taxon>Solanoideae</taxon>
        <taxon>Capsiceae</taxon>
        <taxon>Capsicum</taxon>
    </lineage>
</organism>
<reference evidence="2 3" key="2">
    <citation type="journal article" date="2017" name="Genome Biol.">
        <title>New reference genome sequences of hot pepper reveal the massive evolution of plant disease-resistance genes by retroduplication.</title>
        <authorList>
            <person name="Kim S."/>
            <person name="Park J."/>
            <person name="Yeom S.I."/>
            <person name="Kim Y.M."/>
            <person name="Seo E."/>
            <person name="Kim K.T."/>
            <person name="Kim M.S."/>
            <person name="Lee J.M."/>
            <person name="Cheong K."/>
            <person name="Shin H.S."/>
            <person name="Kim S.B."/>
            <person name="Han K."/>
            <person name="Lee J."/>
            <person name="Park M."/>
            <person name="Lee H.A."/>
            <person name="Lee H.Y."/>
            <person name="Lee Y."/>
            <person name="Oh S."/>
            <person name="Lee J.H."/>
            <person name="Choi E."/>
            <person name="Choi E."/>
            <person name="Lee S.E."/>
            <person name="Jeon J."/>
            <person name="Kim H."/>
            <person name="Choi G."/>
            <person name="Song H."/>
            <person name="Lee J."/>
            <person name="Lee S.C."/>
            <person name="Kwon J.K."/>
            <person name="Lee H.Y."/>
            <person name="Koo N."/>
            <person name="Hong Y."/>
            <person name="Kim R.W."/>
            <person name="Kang W.H."/>
            <person name="Huh J.H."/>
            <person name="Kang B.C."/>
            <person name="Yang T.J."/>
            <person name="Lee Y.H."/>
            <person name="Bennetzen J.L."/>
            <person name="Choi D."/>
        </authorList>
    </citation>
    <scope>NUCLEOTIDE SEQUENCE [LARGE SCALE GENOMIC DNA]</scope>
    <source>
        <strain evidence="3">cv. CM334</strain>
    </source>
</reference>
<name>A0A2G3AMZ5_CAPAN</name>
<dbReference type="Proteomes" id="UP000222542">
    <property type="component" value="Unassembled WGS sequence"/>
</dbReference>
<reference evidence="2 3" key="1">
    <citation type="journal article" date="2014" name="Nat. Genet.">
        <title>Genome sequence of the hot pepper provides insights into the evolution of pungency in Capsicum species.</title>
        <authorList>
            <person name="Kim S."/>
            <person name="Park M."/>
            <person name="Yeom S.I."/>
            <person name="Kim Y.M."/>
            <person name="Lee J.M."/>
            <person name="Lee H.A."/>
            <person name="Seo E."/>
            <person name="Choi J."/>
            <person name="Cheong K."/>
            <person name="Kim K.T."/>
            <person name="Jung K."/>
            <person name="Lee G.W."/>
            <person name="Oh S.K."/>
            <person name="Bae C."/>
            <person name="Kim S.B."/>
            <person name="Lee H.Y."/>
            <person name="Kim S.Y."/>
            <person name="Kim M.S."/>
            <person name="Kang B.C."/>
            <person name="Jo Y.D."/>
            <person name="Yang H.B."/>
            <person name="Jeong H.J."/>
            <person name="Kang W.H."/>
            <person name="Kwon J.K."/>
            <person name="Shin C."/>
            <person name="Lim J.Y."/>
            <person name="Park J.H."/>
            <person name="Huh J.H."/>
            <person name="Kim J.S."/>
            <person name="Kim B.D."/>
            <person name="Cohen O."/>
            <person name="Paran I."/>
            <person name="Suh M.C."/>
            <person name="Lee S.B."/>
            <person name="Kim Y.K."/>
            <person name="Shin Y."/>
            <person name="Noh S.J."/>
            <person name="Park J."/>
            <person name="Seo Y.S."/>
            <person name="Kwon S.Y."/>
            <person name="Kim H.A."/>
            <person name="Park J.M."/>
            <person name="Kim H.J."/>
            <person name="Choi S.B."/>
            <person name="Bosland P.W."/>
            <person name="Reeves G."/>
            <person name="Jo S.H."/>
            <person name="Lee B.W."/>
            <person name="Cho H.T."/>
            <person name="Choi H.S."/>
            <person name="Lee M.S."/>
            <person name="Yu Y."/>
            <person name="Do Choi Y."/>
            <person name="Park B.S."/>
            <person name="van Deynze A."/>
            <person name="Ashrafi H."/>
            <person name="Hill T."/>
            <person name="Kim W.T."/>
            <person name="Pai H.S."/>
            <person name="Ahn H.K."/>
            <person name="Yeam I."/>
            <person name="Giovannoni J.J."/>
            <person name="Rose J.K."/>
            <person name="Sorensen I."/>
            <person name="Lee S.J."/>
            <person name="Kim R.W."/>
            <person name="Choi I.Y."/>
            <person name="Choi B.S."/>
            <person name="Lim J.S."/>
            <person name="Lee Y.H."/>
            <person name="Choi D."/>
        </authorList>
    </citation>
    <scope>NUCLEOTIDE SEQUENCE [LARGE SCALE GENOMIC DNA]</scope>
    <source>
        <strain evidence="3">cv. CM334</strain>
    </source>
</reference>
<evidence type="ECO:0000259" key="1">
    <source>
        <dbReference type="Pfam" id="PF01585"/>
    </source>
</evidence>
<dbReference type="Gramene" id="PHT95605">
    <property type="protein sequence ID" value="PHT95605"/>
    <property type="gene ID" value="T459_03487"/>
</dbReference>
<dbReference type="AlphaFoldDB" id="A0A2G3AMZ5"/>
<dbReference type="Pfam" id="PF01585">
    <property type="entry name" value="G-patch"/>
    <property type="match status" value="1"/>
</dbReference>
<gene>
    <name evidence="2" type="ORF">T459_03487</name>
</gene>
<dbReference type="EMBL" id="AYRZ02000001">
    <property type="protein sequence ID" value="PHT95605.1"/>
    <property type="molecule type" value="Genomic_DNA"/>
</dbReference>
<protein>
    <recommendedName>
        <fullName evidence="1">G-patch domain-containing protein</fullName>
    </recommendedName>
</protein>
<evidence type="ECO:0000313" key="2">
    <source>
        <dbReference type="EMBL" id="PHT95605.1"/>
    </source>
</evidence>
<sequence length="124" mass="13497">MMSAKNMVASKMLKHKYQPKTGLGPRADGIVEPIQLKHQRGTTGLGYEPIVGRACSKGFGVTIFVPAQVPVSGQIVDEYIKERIGNLFVAAIEGKPKIDFKKLTIRDAELGKVLQNSTISPSLF</sequence>
<dbReference type="InterPro" id="IPR000467">
    <property type="entry name" value="G_patch_dom"/>
</dbReference>
<comment type="caution">
    <text evidence="2">The sequence shown here is derived from an EMBL/GenBank/DDBJ whole genome shotgun (WGS) entry which is preliminary data.</text>
</comment>
<keyword evidence="3" id="KW-1185">Reference proteome</keyword>
<feature type="domain" description="G-patch" evidence="1">
    <location>
        <begin position="17"/>
        <end position="48"/>
    </location>
</feature>
<accession>A0A2G3AMZ5</accession>
<evidence type="ECO:0000313" key="3">
    <source>
        <dbReference type="Proteomes" id="UP000222542"/>
    </source>
</evidence>
<proteinExistence type="predicted"/>